<evidence type="ECO:0000313" key="3">
    <source>
        <dbReference type="Proteomes" id="UP000290482"/>
    </source>
</evidence>
<dbReference type="Proteomes" id="UP000290482">
    <property type="component" value="Chromosome"/>
</dbReference>
<sequence>MRIEIRQRNKKRAELRKAKLAKERARELRRAEKYGKTTTSKEVKKVEAKPKASTAKKEAAPKKETVKKAAPKKIESK</sequence>
<dbReference type="KEGG" id="mob:NCTC10112_00633"/>
<keyword evidence="3" id="KW-1185">Reference proteome</keyword>
<accession>A0A448ZXR6</accession>
<dbReference type="EMBL" id="LR214940">
    <property type="protein sequence ID" value="VEU56032.1"/>
    <property type="molecule type" value="Genomic_DNA"/>
</dbReference>
<organism evidence="2 3">
    <name type="scientific">Metamycoplasma orale</name>
    <name type="common">Mycoplasma orale</name>
    <dbReference type="NCBI Taxonomy" id="2121"/>
    <lineage>
        <taxon>Bacteria</taxon>
        <taxon>Bacillati</taxon>
        <taxon>Mycoplasmatota</taxon>
        <taxon>Mycoplasmoidales</taxon>
        <taxon>Metamycoplasmataceae</taxon>
        <taxon>Metamycoplasma</taxon>
    </lineage>
</organism>
<name>A0A448ZXR6_METOS</name>
<feature type="compositionally biased region" description="Basic and acidic residues" evidence="1">
    <location>
        <begin position="15"/>
        <end position="77"/>
    </location>
</feature>
<feature type="region of interest" description="Disordered" evidence="1">
    <location>
        <begin position="1"/>
        <end position="77"/>
    </location>
</feature>
<protein>
    <submittedName>
        <fullName evidence="2">Uncharacterized protein</fullName>
    </submittedName>
</protein>
<reference evidence="2 3" key="1">
    <citation type="submission" date="2019-01" db="EMBL/GenBank/DDBJ databases">
        <authorList>
            <consortium name="Pathogen Informatics"/>
        </authorList>
    </citation>
    <scope>NUCLEOTIDE SEQUENCE [LARGE SCALE GENOMIC DNA]</scope>
    <source>
        <strain evidence="2 3">NCTC10112</strain>
    </source>
</reference>
<proteinExistence type="predicted"/>
<evidence type="ECO:0000313" key="2">
    <source>
        <dbReference type="EMBL" id="VEU56032.1"/>
    </source>
</evidence>
<dbReference type="AlphaFoldDB" id="A0A448ZXR6"/>
<evidence type="ECO:0000256" key="1">
    <source>
        <dbReference type="SAM" id="MobiDB-lite"/>
    </source>
</evidence>
<dbReference type="RefSeq" id="WP_022935960.1">
    <property type="nucleotide sequence ID" value="NZ_LR214940.1"/>
</dbReference>
<gene>
    <name evidence="2" type="ORF">NCTC10112_00633</name>
</gene>